<evidence type="ECO:0008006" key="3">
    <source>
        <dbReference type="Google" id="ProtNLM"/>
    </source>
</evidence>
<sequence length="332" mass="35637">MRRGHRRSPSAPASMISSPNELLPHLPPVSTTRCSAAEPVVLIFVLSPLDGLQGRGRIEGRGGFGMQLSAFNRVAHVEVGSPSHVAGVLPLDRITHIDGVLLTTDGFAELEEGREIAVTIERPPRGLHDAISAKEDAPGATSPLMLPAPNLPSRLSSHLEALDLQERSSSPRSKPTSPLTRSSYTARWPSEQPGASLTSAPSMEAPAQAPSAGLQADGPQKPPLTHGLAGGRHRRNSSEPVNALQMCAGVAEQRLADRDERILGRGGASDAPHVTPRSRKSWWEPKRRPLSDAAERERVERQLQDAFDVHEDSLEDLRVLSECASIDESGGF</sequence>
<dbReference type="AlphaFoldDB" id="A0A7S3AFI6"/>
<proteinExistence type="predicted"/>
<evidence type="ECO:0000256" key="1">
    <source>
        <dbReference type="SAM" id="MobiDB-lite"/>
    </source>
</evidence>
<feature type="compositionally biased region" description="Basic and acidic residues" evidence="1">
    <location>
        <begin position="281"/>
        <end position="297"/>
    </location>
</feature>
<feature type="compositionally biased region" description="Low complexity" evidence="1">
    <location>
        <begin position="9"/>
        <end position="19"/>
    </location>
</feature>
<feature type="compositionally biased region" description="Low complexity" evidence="1">
    <location>
        <begin position="167"/>
        <end position="183"/>
    </location>
</feature>
<reference evidence="2" key="1">
    <citation type="submission" date="2021-01" db="EMBL/GenBank/DDBJ databases">
        <authorList>
            <person name="Corre E."/>
            <person name="Pelletier E."/>
            <person name="Niang G."/>
            <person name="Scheremetjew M."/>
            <person name="Finn R."/>
            <person name="Kale V."/>
            <person name="Holt S."/>
            <person name="Cochrane G."/>
            <person name="Meng A."/>
            <person name="Brown T."/>
            <person name="Cohen L."/>
        </authorList>
    </citation>
    <scope>NUCLEOTIDE SEQUENCE</scope>
    <source>
        <strain evidence="2">CCMP281</strain>
    </source>
</reference>
<accession>A0A7S3AFI6</accession>
<name>A0A7S3AFI6_9EUKA</name>
<dbReference type="SUPFAM" id="SSF50156">
    <property type="entry name" value="PDZ domain-like"/>
    <property type="match status" value="1"/>
</dbReference>
<gene>
    <name evidence="2" type="ORF">HERI1096_LOCUS3603</name>
</gene>
<feature type="region of interest" description="Disordered" evidence="1">
    <location>
        <begin position="163"/>
        <end position="240"/>
    </location>
</feature>
<organism evidence="2">
    <name type="scientific">Haptolina ericina</name>
    <dbReference type="NCBI Taxonomy" id="156174"/>
    <lineage>
        <taxon>Eukaryota</taxon>
        <taxon>Haptista</taxon>
        <taxon>Haptophyta</taxon>
        <taxon>Prymnesiophyceae</taxon>
        <taxon>Prymnesiales</taxon>
        <taxon>Prymnesiaceae</taxon>
        <taxon>Haptolina</taxon>
    </lineage>
</organism>
<protein>
    <recommendedName>
        <fullName evidence="3">PDZ domain-containing protein</fullName>
    </recommendedName>
</protein>
<feature type="region of interest" description="Disordered" evidence="1">
    <location>
        <begin position="1"/>
        <end position="21"/>
    </location>
</feature>
<dbReference type="EMBL" id="HBHX01006578">
    <property type="protein sequence ID" value="CAE0102945.1"/>
    <property type="molecule type" value="Transcribed_RNA"/>
</dbReference>
<evidence type="ECO:0000313" key="2">
    <source>
        <dbReference type="EMBL" id="CAE0102945.1"/>
    </source>
</evidence>
<dbReference type="InterPro" id="IPR036034">
    <property type="entry name" value="PDZ_sf"/>
</dbReference>
<feature type="region of interest" description="Disordered" evidence="1">
    <location>
        <begin position="262"/>
        <end position="297"/>
    </location>
</feature>